<organism evidence="7 8">
    <name type="scientific">Stieleria neptunia</name>
    <dbReference type="NCBI Taxonomy" id="2527979"/>
    <lineage>
        <taxon>Bacteria</taxon>
        <taxon>Pseudomonadati</taxon>
        <taxon>Planctomycetota</taxon>
        <taxon>Planctomycetia</taxon>
        <taxon>Pirellulales</taxon>
        <taxon>Pirellulaceae</taxon>
        <taxon>Stieleria</taxon>
    </lineage>
</organism>
<feature type="compositionally biased region" description="Polar residues" evidence="6">
    <location>
        <begin position="12"/>
        <end position="23"/>
    </location>
</feature>
<dbReference type="AlphaFoldDB" id="A0A518HXG2"/>
<dbReference type="RefSeq" id="WP_145389761.1">
    <property type="nucleotide sequence ID" value="NZ_CP037423.1"/>
</dbReference>
<accession>A0A518HXG2</accession>
<dbReference type="GO" id="GO:0003774">
    <property type="term" value="F:cytoskeletal motor activity"/>
    <property type="evidence" value="ECO:0007669"/>
    <property type="project" value="InterPro"/>
</dbReference>
<dbReference type="Proteomes" id="UP000319004">
    <property type="component" value="Chromosome"/>
</dbReference>
<evidence type="ECO:0000256" key="2">
    <source>
        <dbReference type="ARBA" id="ARBA00009272"/>
    </source>
</evidence>
<keyword evidence="3 4" id="KW-0975">Bacterial flagellum</keyword>
<dbReference type="NCBIfam" id="TIGR00205">
    <property type="entry name" value="fliE"/>
    <property type="match status" value="1"/>
</dbReference>
<keyword evidence="7" id="KW-0969">Cilium</keyword>
<evidence type="ECO:0000313" key="7">
    <source>
        <dbReference type="EMBL" id="QDV45549.1"/>
    </source>
</evidence>
<protein>
    <recommendedName>
        <fullName evidence="4 5">Flagellar hook-basal body complex protein FliE</fullName>
    </recommendedName>
</protein>
<keyword evidence="7" id="KW-0966">Cell projection</keyword>
<dbReference type="GO" id="GO:0071973">
    <property type="term" value="P:bacterial-type flagellum-dependent cell motility"/>
    <property type="evidence" value="ECO:0007669"/>
    <property type="project" value="InterPro"/>
</dbReference>
<dbReference type="PANTHER" id="PTHR34653:SF1">
    <property type="entry name" value="FLAGELLAR HOOK-BASAL BODY COMPLEX PROTEIN FLIE"/>
    <property type="match status" value="1"/>
</dbReference>
<proteinExistence type="inferred from homology"/>
<dbReference type="Pfam" id="PF02049">
    <property type="entry name" value="FliE"/>
    <property type="match status" value="1"/>
</dbReference>
<sequence length="107" mass="11825">MSALPPIGPNPLATNPVTTTGSPNIALPTAAEKPEAGDRNLFMDLMARANEDQIRSEEAIQGLVSGENQDVQQVVMEVVKAEMSFQIFMEVRNQIVDSYNELMRMQF</sequence>
<evidence type="ECO:0000256" key="3">
    <source>
        <dbReference type="ARBA" id="ARBA00023143"/>
    </source>
</evidence>
<dbReference type="HAMAP" id="MF_00724">
    <property type="entry name" value="FliE"/>
    <property type="match status" value="1"/>
</dbReference>
<dbReference type="GO" id="GO:0005198">
    <property type="term" value="F:structural molecule activity"/>
    <property type="evidence" value="ECO:0007669"/>
    <property type="project" value="UniProtKB-UniRule"/>
</dbReference>
<gene>
    <name evidence="4" type="primary">fliE</name>
    <name evidence="7" type="ORF">Enr13x_54280</name>
</gene>
<evidence type="ECO:0000313" key="8">
    <source>
        <dbReference type="Proteomes" id="UP000319004"/>
    </source>
</evidence>
<dbReference type="InterPro" id="IPR001624">
    <property type="entry name" value="FliE"/>
</dbReference>
<dbReference type="GO" id="GO:0009425">
    <property type="term" value="C:bacterial-type flagellum basal body"/>
    <property type="evidence" value="ECO:0007669"/>
    <property type="project" value="UniProtKB-SubCell"/>
</dbReference>
<evidence type="ECO:0000256" key="5">
    <source>
        <dbReference type="NCBIfam" id="TIGR00205"/>
    </source>
</evidence>
<keyword evidence="7" id="KW-0282">Flagellum</keyword>
<comment type="subcellular location">
    <subcellularLocation>
        <location evidence="1 4">Bacterial flagellum basal body</location>
    </subcellularLocation>
</comment>
<dbReference type="EMBL" id="CP037423">
    <property type="protein sequence ID" value="QDV45549.1"/>
    <property type="molecule type" value="Genomic_DNA"/>
</dbReference>
<comment type="similarity">
    <text evidence="2 4">Belongs to the FliE family.</text>
</comment>
<keyword evidence="8" id="KW-1185">Reference proteome</keyword>
<reference evidence="7 8" key="1">
    <citation type="submission" date="2019-03" db="EMBL/GenBank/DDBJ databases">
        <title>Deep-cultivation of Planctomycetes and their phenomic and genomic characterization uncovers novel biology.</title>
        <authorList>
            <person name="Wiegand S."/>
            <person name="Jogler M."/>
            <person name="Boedeker C."/>
            <person name="Pinto D."/>
            <person name="Vollmers J."/>
            <person name="Rivas-Marin E."/>
            <person name="Kohn T."/>
            <person name="Peeters S.H."/>
            <person name="Heuer A."/>
            <person name="Rast P."/>
            <person name="Oberbeckmann S."/>
            <person name="Bunk B."/>
            <person name="Jeske O."/>
            <person name="Meyerdierks A."/>
            <person name="Storesund J.E."/>
            <person name="Kallscheuer N."/>
            <person name="Luecker S."/>
            <person name="Lage O.M."/>
            <person name="Pohl T."/>
            <person name="Merkel B.J."/>
            <person name="Hornburger P."/>
            <person name="Mueller R.-W."/>
            <person name="Bruemmer F."/>
            <person name="Labrenz M."/>
            <person name="Spormann A.M."/>
            <person name="Op den Camp H."/>
            <person name="Overmann J."/>
            <person name="Amann R."/>
            <person name="Jetten M.S.M."/>
            <person name="Mascher T."/>
            <person name="Medema M.H."/>
            <person name="Devos D.P."/>
            <person name="Kaster A.-K."/>
            <person name="Ovreas L."/>
            <person name="Rohde M."/>
            <person name="Galperin M.Y."/>
            <person name="Jogler C."/>
        </authorList>
    </citation>
    <scope>NUCLEOTIDE SEQUENCE [LARGE SCALE GENOMIC DNA]</scope>
    <source>
        <strain evidence="7 8">Enr13</strain>
    </source>
</reference>
<name>A0A518HXG2_9BACT</name>
<dbReference type="KEGG" id="snep:Enr13x_54280"/>
<dbReference type="PANTHER" id="PTHR34653">
    <property type="match status" value="1"/>
</dbReference>
<evidence type="ECO:0000256" key="6">
    <source>
        <dbReference type="SAM" id="MobiDB-lite"/>
    </source>
</evidence>
<feature type="region of interest" description="Disordered" evidence="6">
    <location>
        <begin position="1"/>
        <end position="33"/>
    </location>
</feature>
<evidence type="ECO:0000256" key="4">
    <source>
        <dbReference type="HAMAP-Rule" id="MF_00724"/>
    </source>
</evidence>
<dbReference type="OrthoDB" id="285952at2"/>
<evidence type="ECO:0000256" key="1">
    <source>
        <dbReference type="ARBA" id="ARBA00004117"/>
    </source>
</evidence>